<evidence type="ECO:0000313" key="2">
    <source>
        <dbReference type="Proteomes" id="UP000580797"/>
    </source>
</evidence>
<dbReference type="Proteomes" id="UP000580797">
    <property type="component" value="Unassembled WGS sequence"/>
</dbReference>
<dbReference type="EMBL" id="JACHDR010000001">
    <property type="protein sequence ID" value="MBB5513249.1"/>
    <property type="molecule type" value="Genomic_DNA"/>
</dbReference>
<comment type="caution">
    <text evidence="1">The sequence shown here is derived from an EMBL/GenBank/DDBJ whole genome shotgun (WGS) entry which is preliminary data.</text>
</comment>
<evidence type="ECO:0000313" key="1">
    <source>
        <dbReference type="EMBL" id="MBB5513249.1"/>
    </source>
</evidence>
<gene>
    <name evidence="1" type="ORF">HD598_001936</name>
</gene>
<organism evidence="1 2">
    <name type="scientific">Neomicrococcus aestuarii</name>
    <dbReference type="NCBI Taxonomy" id="556325"/>
    <lineage>
        <taxon>Bacteria</taxon>
        <taxon>Bacillati</taxon>
        <taxon>Actinomycetota</taxon>
        <taxon>Actinomycetes</taxon>
        <taxon>Micrococcales</taxon>
        <taxon>Micrococcaceae</taxon>
        <taxon>Neomicrococcus</taxon>
    </lineage>
</organism>
<reference evidence="1 2" key="1">
    <citation type="submission" date="2020-08" db="EMBL/GenBank/DDBJ databases">
        <title>Sequencing the genomes of 1000 actinobacteria strains.</title>
        <authorList>
            <person name="Klenk H.-P."/>
        </authorList>
    </citation>
    <scope>NUCLEOTIDE SEQUENCE [LARGE SCALE GENOMIC DNA]</scope>
    <source>
        <strain evidence="1 2">DSM 105783</strain>
    </source>
</reference>
<sequence length="43" mass="4840">MFSRKRRFGWFSPSLVSFNEVAVNGVTTGLAGIPANIYYNLEE</sequence>
<name>A0A7W8TUQ5_9MICC</name>
<accession>A0A7W8TUQ5</accession>
<protein>
    <submittedName>
        <fullName evidence="1">Uncharacterized protein</fullName>
    </submittedName>
</protein>
<proteinExistence type="predicted"/>
<dbReference type="AlphaFoldDB" id="A0A7W8TUQ5"/>